<proteinExistence type="predicted"/>
<protein>
    <submittedName>
        <fullName evidence="2">Uncharacterized protein</fullName>
    </submittedName>
</protein>
<reference evidence="3" key="1">
    <citation type="journal article" date="2006" name="PLoS Biol.">
        <title>Macronuclear genome sequence of the ciliate Tetrahymena thermophila, a model eukaryote.</title>
        <authorList>
            <person name="Eisen J.A."/>
            <person name="Coyne R.S."/>
            <person name="Wu M."/>
            <person name="Wu D."/>
            <person name="Thiagarajan M."/>
            <person name="Wortman J.R."/>
            <person name="Badger J.H."/>
            <person name="Ren Q."/>
            <person name="Amedeo P."/>
            <person name="Jones K.M."/>
            <person name="Tallon L.J."/>
            <person name="Delcher A.L."/>
            <person name="Salzberg S.L."/>
            <person name="Silva J.C."/>
            <person name="Haas B.J."/>
            <person name="Majoros W.H."/>
            <person name="Farzad M."/>
            <person name="Carlton J.M."/>
            <person name="Smith R.K. Jr."/>
            <person name="Garg J."/>
            <person name="Pearlman R.E."/>
            <person name="Karrer K.M."/>
            <person name="Sun L."/>
            <person name="Manning G."/>
            <person name="Elde N.C."/>
            <person name="Turkewitz A.P."/>
            <person name="Asai D.J."/>
            <person name="Wilkes D.E."/>
            <person name="Wang Y."/>
            <person name="Cai H."/>
            <person name="Collins K."/>
            <person name="Stewart B.A."/>
            <person name="Lee S.R."/>
            <person name="Wilamowska K."/>
            <person name="Weinberg Z."/>
            <person name="Ruzzo W.L."/>
            <person name="Wloga D."/>
            <person name="Gaertig J."/>
            <person name="Frankel J."/>
            <person name="Tsao C.-C."/>
            <person name="Gorovsky M.A."/>
            <person name="Keeling P.J."/>
            <person name="Waller R.F."/>
            <person name="Patron N.J."/>
            <person name="Cherry J.M."/>
            <person name="Stover N.A."/>
            <person name="Krieger C.J."/>
            <person name="del Toro C."/>
            <person name="Ryder H.F."/>
            <person name="Williamson S.C."/>
            <person name="Barbeau R.A."/>
            <person name="Hamilton E.P."/>
            <person name="Orias E."/>
        </authorList>
    </citation>
    <scope>NUCLEOTIDE SEQUENCE [LARGE SCALE GENOMIC DNA]</scope>
    <source>
        <strain evidence="3">SB210</strain>
    </source>
</reference>
<evidence type="ECO:0000256" key="1">
    <source>
        <dbReference type="SAM" id="MobiDB-lite"/>
    </source>
</evidence>
<accession>I7MJ56</accession>
<evidence type="ECO:0000313" key="3">
    <source>
        <dbReference type="Proteomes" id="UP000009168"/>
    </source>
</evidence>
<gene>
    <name evidence="2" type="ORF">TTHERM_00765120</name>
</gene>
<feature type="region of interest" description="Disordered" evidence="1">
    <location>
        <begin position="516"/>
        <end position="537"/>
    </location>
</feature>
<dbReference type="GeneID" id="7845471"/>
<keyword evidence="3" id="KW-1185">Reference proteome</keyword>
<feature type="region of interest" description="Disordered" evidence="1">
    <location>
        <begin position="1"/>
        <end position="38"/>
    </location>
</feature>
<evidence type="ECO:0000313" key="2">
    <source>
        <dbReference type="EMBL" id="EAS05127.1"/>
    </source>
</evidence>
<dbReference type="KEGG" id="tet:TTHERM_00765120"/>
<dbReference type="HOGENOM" id="CLU_393577_0_0_1"/>
<sequence>MDIENEDREEAILSNNEDDNIEQNVQQKRVRGRRKKQQQGWEETIEVVIPECLTKKDCNQEKKEQKPKKKNNQNAEMEIEEYGNLKDNYKDISKQIIDKNYKFKHLFDIIEYYNITIDNQKAEIQRENFKYLIQKVFNILNSKIQDLPLFLNYIQLLIDKSNLDLLLEFNEQLECDIKTMSEDQAQEIHIVKYQGGNQLFKILTHFKFEVENIIQKIKSKNKYDQPHLVLCVFDGAYNICKQDMIDIGKFFFEEYEQYQNFIQLVILFPVSQLISIPDIQIYTVEFCKQKDLFVNFLLFLLKSEEFPPLPKNLLRDMLNEFDLYSITYNDQVRRVKMAISNFVYEHQEDEDLIKLLQQMKEYALNQLAGQNKPQRKSQKISSNILIDKLDLWTKKKEIQIIIEFLERFYGMNFFNGVSNEDNSFSQKLIDQSHRIIEIILNEDKRYVMTEAQQNEFLKDPNISCKSIQQLLKNFCEDIIGNQIFKIHAQNLQDINKQVNDDIQKLKSYNLHSKDRYAKSQQISKTQSEKDISQQANQMKKERVENIVRQITYDLHQTFNIMAIARLSLEISQLSSQCKPDILGSLMIHKKIIDPMYNNHISQNKKKKQEIVESNADGLYLIHILEQYGKKFTITESFKEYKSILRERKIELDEDEQLASYYNAICELRYLGMIEEKRKLKNEFIKHFFAKSSYFPLSMQNS</sequence>
<organism evidence="2 3">
    <name type="scientific">Tetrahymena thermophila (strain SB210)</name>
    <dbReference type="NCBI Taxonomy" id="312017"/>
    <lineage>
        <taxon>Eukaryota</taxon>
        <taxon>Sar</taxon>
        <taxon>Alveolata</taxon>
        <taxon>Ciliophora</taxon>
        <taxon>Intramacronucleata</taxon>
        <taxon>Oligohymenophorea</taxon>
        <taxon>Hymenostomatida</taxon>
        <taxon>Tetrahymenina</taxon>
        <taxon>Tetrahymenidae</taxon>
        <taxon>Tetrahymena</taxon>
    </lineage>
</organism>
<dbReference type="AlphaFoldDB" id="I7MJ56"/>
<dbReference type="RefSeq" id="XP_001025372.1">
    <property type="nucleotide sequence ID" value="XM_001025372.3"/>
</dbReference>
<feature type="compositionally biased region" description="Basic residues" evidence="1">
    <location>
        <begin position="28"/>
        <end position="37"/>
    </location>
</feature>
<name>I7MJ56_TETTS</name>
<dbReference type="Proteomes" id="UP000009168">
    <property type="component" value="Unassembled WGS sequence"/>
</dbReference>
<dbReference type="InParanoid" id="I7MJ56"/>
<dbReference type="EMBL" id="GG662407">
    <property type="protein sequence ID" value="EAS05127.1"/>
    <property type="molecule type" value="Genomic_DNA"/>
</dbReference>